<proteinExistence type="predicted"/>
<sequence length="22" mass="2481">MYNDVLCTYLATVSPYSCHNVS</sequence>
<accession>A0A2P2NE88</accession>
<reference evidence="1" key="1">
    <citation type="submission" date="2018-02" db="EMBL/GenBank/DDBJ databases">
        <title>Rhizophora mucronata_Transcriptome.</title>
        <authorList>
            <person name="Meera S.P."/>
            <person name="Sreeshan A."/>
            <person name="Augustine A."/>
        </authorList>
    </citation>
    <scope>NUCLEOTIDE SEQUENCE</scope>
    <source>
        <tissue evidence="1">Leaf</tissue>
    </source>
</reference>
<name>A0A2P2NE88_RHIMU</name>
<dbReference type="EMBL" id="GGEC01060265">
    <property type="protein sequence ID" value="MBX40749.1"/>
    <property type="molecule type" value="Transcribed_RNA"/>
</dbReference>
<dbReference type="AlphaFoldDB" id="A0A2P2NE88"/>
<organism evidence="1">
    <name type="scientific">Rhizophora mucronata</name>
    <name type="common">Asiatic mangrove</name>
    <dbReference type="NCBI Taxonomy" id="61149"/>
    <lineage>
        <taxon>Eukaryota</taxon>
        <taxon>Viridiplantae</taxon>
        <taxon>Streptophyta</taxon>
        <taxon>Embryophyta</taxon>
        <taxon>Tracheophyta</taxon>
        <taxon>Spermatophyta</taxon>
        <taxon>Magnoliopsida</taxon>
        <taxon>eudicotyledons</taxon>
        <taxon>Gunneridae</taxon>
        <taxon>Pentapetalae</taxon>
        <taxon>rosids</taxon>
        <taxon>fabids</taxon>
        <taxon>Malpighiales</taxon>
        <taxon>Rhizophoraceae</taxon>
        <taxon>Rhizophora</taxon>
    </lineage>
</organism>
<protein>
    <submittedName>
        <fullName evidence="1">Uncharacterized protein</fullName>
    </submittedName>
</protein>
<evidence type="ECO:0000313" key="1">
    <source>
        <dbReference type="EMBL" id="MBX40749.1"/>
    </source>
</evidence>